<accession>A0ABV2A0S2</accession>
<evidence type="ECO:0000256" key="1">
    <source>
        <dbReference type="SAM" id="Phobius"/>
    </source>
</evidence>
<dbReference type="Proteomes" id="UP001432401">
    <property type="component" value="Unassembled WGS sequence"/>
</dbReference>
<keyword evidence="1" id="KW-0472">Membrane</keyword>
<protein>
    <recommendedName>
        <fullName evidence="4">DUF2892 domain-containing protein</fullName>
    </recommendedName>
</protein>
<evidence type="ECO:0000313" key="2">
    <source>
        <dbReference type="EMBL" id="MES0836960.1"/>
    </source>
</evidence>
<dbReference type="RefSeq" id="WP_344185979.1">
    <property type="nucleotide sequence ID" value="NZ_JBEQNA010000013.1"/>
</dbReference>
<keyword evidence="1" id="KW-0812">Transmembrane</keyword>
<evidence type="ECO:0008006" key="4">
    <source>
        <dbReference type="Google" id="ProtNLM"/>
    </source>
</evidence>
<feature type="transmembrane region" description="Helical" evidence="1">
    <location>
        <begin position="46"/>
        <end position="67"/>
    </location>
</feature>
<comment type="caution">
    <text evidence="2">The sequence shown here is derived from an EMBL/GenBank/DDBJ whole genome shotgun (WGS) entry which is preliminary data.</text>
</comment>
<organism evidence="2 3">
    <name type="scientific">Nocardiopsis tropica</name>
    <dbReference type="NCBI Taxonomy" id="109330"/>
    <lineage>
        <taxon>Bacteria</taxon>
        <taxon>Bacillati</taxon>
        <taxon>Actinomycetota</taxon>
        <taxon>Actinomycetes</taxon>
        <taxon>Streptosporangiales</taxon>
        <taxon>Nocardiopsidaceae</taxon>
        <taxon>Nocardiopsis</taxon>
    </lineage>
</organism>
<keyword evidence="3" id="KW-1185">Reference proteome</keyword>
<keyword evidence="1" id="KW-1133">Transmembrane helix</keyword>
<reference evidence="2 3" key="1">
    <citation type="submission" date="2024-06" db="EMBL/GenBank/DDBJ databases">
        <authorList>
            <person name="Bataeva Y.V."/>
            <person name="Grigorian L.N."/>
            <person name="Solomentsev V.I."/>
        </authorList>
    </citation>
    <scope>NUCLEOTIDE SEQUENCE [LARGE SCALE GENOMIC DNA]</scope>
    <source>
        <strain evidence="3">SCPM-O-B-12605 (RCAM04882)</strain>
    </source>
</reference>
<feature type="transmembrane region" description="Helical" evidence="1">
    <location>
        <begin position="20"/>
        <end position="40"/>
    </location>
</feature>
<dbReference type="EMBL" id="JBEQNB010000014">
    <property type="protein sequence ID" value="MES0836960.1"/>
    <property type="molecule type" value="Genomic_DNA"/>
</dbReference>
<proteinExistence type="predicted"/>
<evidence type="ECO:0000313" key="3">
    <source>
        <dbReference type="Proteomes" id="UP001432401"/>
    </source>
</evidence>
<gene>
    <name evidence="2" type="ORF">ABUK86_24500</name>
</gene>
<name>A0ABV2A0S2_9ACTN</name>
<sequence>MRTSRADGPDFASSSLPRHLVRGVVGFGSLIGSVALIPALGPGCLLLLPVGVLALRGCPTCWTIGLIQTVSRGRLQRTCEDGRCTLTLPGRDHEERPTAPAPL</sequence>